<keyword evidence="9" id="KW-0732">Signal</keyword>
<dbReference type="PANTHER" id="PTHR11972">
    <property type="entry name" value="NADPH OXIDASE"/>
    <property type="match status" value="1"/>
</dbReference>
<keyword evidence="4 8" id="KW-1133">Transmembrane helix</keyword>
<dbReference type="AlphaFoldDB" id="A0A9N9Y286"/>
<feature type="chain" id="PRO_5040306536" description="Ferric oxidoreductase domain-containing protein" evidence="9">
    <location>
        <begin position="22"/>
        <end position="603"/>
    </location>
</feature>
<keyword evidence="6" id="KW-0813">Transport</keyword>
<evidence type="ECO:0000256" key="4">
    <source>
        <dbReference type="ARBA" id="ARBA00022989"/>
    </source>
</evidence>
<keyword evidence="5" id="KW-0560">Oxidoreductase</keyword>
<keyword evidence="12" id="KW-1185">Reference proteome</keyword>
<comment type="subcellular location">
    <subcellularLocation>
        <location evidence="1">Membrane</location>
        <topology evidence="1">Multi-pass membrane protein</topology>
    </subcellularLocation>
</comment>
<protein>
    <recommendedName>
        <fullName evidence="10">Ferric oxidoreductase domain-containing protein</fullName>
    </recommendedName>
</protein>
<evidence type="ECO:0000313" key="12">
    <source>
        <dbReference type="Proteomes" id="UP000754883"/>
    </source>
</evidence>
<dbReference type="OrthoDB" id="10006946at2759"/>
<dbReference type="EMBL" id="CABFNO020001465">
    <property type="protein sequence ID" value="CAG9989230.1"/>
    <property type="molecule type" value="Genomic_DNA"/>
</dbReference>
<evidence type="ECO:0000313" key="11">
    <source>
        <dbReference type="EMBL" id="CAG9989230.1"/>
    </source>
</evidence>
<dbReference type="Pfam" id="PF01794">
    <property type="entry name" value="Ferric_reduct"/>
    <property type="match status" value="1"/>
</dbReference>
<accession>A0A9N9Y286</accession>
<evidence type="ECO:0000256" key="9">
    <source>
        <dbReference type="SAM" id="SignalP"/>
    </source>
</evidence>
<dbReference type="GO" id="GO:0006811">
    <property type="term" value="P:monoatomic ion transport"/>
    <property type="evidence" value="ECO:0007669"/>
    <property type="project" value="UniProtKB-KW"/>
</dbReference>
<proteinExistence type="predicted"/>
<feature type="transmembrane region" description="Helical" evidence="8">
    <location>
        <begin position="179"/>
        <end position="200"/>
    </location>
</feature>
<organism evidence="11 12">
    <name type="scientific">Clonostachys byssicola</name>
    <dbReference type="NCBI Taxonomy" id="160290"/>
    <lineage>
        <taxon>Eukaryota</taxon>
        <taxon>Fungi</taxon>
        <taxon>Dikarya</taxon>
        <taxon>Ascomycota</taxon>
        <taxon>Pezizomycotina</taxon>
        <taxon>Sordariomycetes</taxon>
        <taxon>Hypocreomycetidae</taxon>
        <taxon>Hypocreales</taxon>
        <taxon>Bionectriaceae</taxon>
        <taxon>Clonostachys</taxon>
    </lineage>
</organism>
<feature type="transmembrane region" description="Helical" evidence="8">
    <location>
        <begin position="91"/>
        <end position="113"/>
    </location>
</feature>
<keyword evidence="6" id="KW-0406">Ion transport</keyword>
<dbReference type="GO" id="GO:0005886">
    <property type="term" value="C:plasma membrane"/>
    <property type="evidence" value="ECO:0007669"/>
    <property type="project" value="TreeGrafter"/>
</dbReference>
<comment type="caution">
    <text evidence="11">The sequence shown here is derived from an EMBL/GenBank/DDBJ whole genome shotgun (WGS) entry which is preliminary data.</text>
</comment>
<dbReference type="InterPro" id="IPR050369">
    <property type="entry name" value="RBOH/FRE"/>
</dbReference>
<feature type="transmembrane region" description="Helical" evidence="8">
    <location>
        <begin position="265"/>
        <end position="283"/>
    </location>
</feature>
<evidence type="ECO:0000256" key="5">
    <source>
        <dbReference type="ARBA" id="ARBA00023002"/>
    </source>
</evidence>
<sequence length="603" mass="66436">MAHLASLVAVLILIIASASLAIGLTYLPCYATICSEDYFPFETRLHIATYYGLLVAGSCLLLLQSSTQFGRSLSRSHLSPVVPILGKRITVGGLTISLLVISATLATTSFWLPAHLNFWGARTDPLEWDTAKIRLTVTGITGHYADILLGLLLIPVSRNSLVGQSFGVHQSTLLSAHKLIAYLFLAATLTHGVAYGLYALDPSSEGDVRKEQAFATGNPAMTLEESEKRSSWYTQTTYTGAATLVVLLLIVLTALPFVRRRFYNVFYFSHVIISILILVGAGIHASTDIYLLIPGLVLWAVDWAIRLFGGELGGLHKTQAVSVEDASNGWYRISLPVQGDHIEKYRALISTEKESAPGDALACYYLNFPAVDKLENHPFTAAIPGSMSSGPVFLFQPAQRKNQKKLDKEWTWKLAALTSTPGGRTDLQARIEGPYRPSDTGYKTAFHIICVVGGTGITGAYSLAMWWIKARGLTDDSKFTVIWSIRHEEMAHLKEWQELKAMAGTIPYLDVVKHISSLSGRLDPSTCIRECLELSQECEATQIEEHGSYTERTAWIYSSGPDGLIRATESACVAARQEIHDIVKDGREPNVFELDWYMAKWEV</sequence>
<feature type="transmembrane region" description="Helical" evidence="8">
    <location>
        <begin position="238"/>
        <end position="258"/>
    </location>
</feature>
<dbReference type="Gene3D" id="3.40.50.80">
    <property type="entry name" value="Nucleotide-binding domain of ferredoxin-NADP reductase (FNR) module"/>
    <property type="match status" value="1"/>
</dbReference>
<feature type="signal peptide" evidence="9">
    <location>
        <begin position="1"/>
        <end position="21"/>
    </location>
</feature>
<dbReference type="CDD" id="cd06186">
    <property type="entry name" value="NOX_Duox_like_FAD_NADP"/>
    <property type="match status" value="1"/>
</dbReference>
<dbReference type="InterPro" id="IPR013130">
    <property type="entry name" value="Fe3_Rdtase_TM_dom"/>
</dbReference>
<evidence type="ECO:0000256" key="6">
    <source>
        <dbReference type="ARBA" id="ARBA00023065"/>
    </source>
</evidence>
<dbReference type="InterPro" id="IPR039261">
    <property type="entry name" value="FNR_nucleotide-bd"/>
</dbReference>
<feature type="transmembrane region" description="Helical" evidence="8">
    <location>
        <begin position="289"/>
        <end position="309"/>
    </location>
</feature>
<keyword evidence="2 8" id="KW-0812">Transmembrane</keyword>
<feature type="transmembrane region" description="Helical" evidence="8">
    <location>
        <begin position="445"/>
        <end position="468"/>
    </location>
</feature>
<gene>
    <name evidence="11" type="ORF">CBYS24578_00014771</name>
</gene>
<dbReference type="PANTHER" id="PTHR11972:SF69">
    <property type="entry name" value="FERRIC REDUCTION OXIDASE 6-RELATED"/>
    <property type="match status" value="1"/>
</dbReference>
<feature type="transmembrane region" description="Helical" evidence="8">
    <location>
        <begin position="133"/>
        <end position="154"/>
    </location>
</feature>
<keyword evidence="7 8" id="KW-0472">Membrane</keyword>
<evidence type="ECO:0000256" key="7">
    <source>
        <dbReference type="ARBA" id="ARBA00023136"/>
    </source>
</evidence>
<evidence type="ECO:0000256" key="2">
    <source>
        <dbReference type="ARBA" id="ARBA00022692"/>
    </source>
</evidence>
<reference evidence="11" key="1">
    <citation type="submission" date="2021-10" db="EMBL/GenBank/DDBJ databases">
        <authorList>
            <person name="Piombo E."/>
        </authorList>
    </citation>
    <scope>NUCLEOTIDE SEQUENCE</scope>
</reference>
<evidence type="ECO:0000259" key="10">
    <source>
        <dbReference type="Pfam" id="PF01794"/>
    </source>
</evidence>
<evidence type="ECO:0000256" key="3">
    <source>
        <dbReference type="ARBA" id="ARBA00022982"/>
    </source>
</evidence>
<name>A0A9N9Y286_9HYPO</name>
<feature type="transmembrane region" description="Helical" evidence="8">
    <location>
        <begin position="47"/>
        <end position="70"/>
    </location>
</feature>
<evidence type="ECO:0000256" key="1">
    <source>
        <dbReference type="ARBA" id="ARBA00004141"/>
    </source>
</evidence>
<evidence type="ECO:0000256" key="8">
    <source>
        <dbReference type="SAM" id="Phobius"/>
    </source>
</evidence>
<dbReference type="GO" id="GO:0016491">
    <property type="term" value="F:oxidoreductase activity"/>
    <property type="evidence" value="ECO:0007669"/>
    <property type="project" value="UniProtKB-KW"/>
</dbReference>
<dbReference type="SUPFAM" id="SSF52343">
    <property type="entry name" value="Ferredoxin reductase-like, C-terminal NADP-linked domain"/>
    <property type="match status" value="1"/>
</dbReference>
<keyword evidence="3" id="KW-0249">Electron transport</keyword>
<dbReference type="Proteomes" id="UP000754883">
    <property type="component" value="Unassembled WGS sequence"/>
</dbReference>
<feature type="domain" description="Ferric oxidoreductase" evidence="10">
    <location>
        <begin position="141"/>
        <end position="280"/>
    </location>
</feature>